<organism evidence="1 2">
    <name type="scientific">Acer negundo</name>
    <name type="common">Box elder</name>
    <dbReference type="NCBI Taxonomy" id="4023"/>
    <lineage>
        <taxon>Eukaryota</taxon>
        <taxon>Viridiplantae</taxon>
        <taxon>Streptophyta</taxon>
        <taxon>Embryophyta</taxon>
        <taxon>Tracheophyta</taxon>
        <taxon>Spermatophyta</taxon>
        <taxon>Magnoliopsida</taxon>
        <taxon>eudicotyledons</taxon>
        <taxon>Gunneridae</taxon>
        <taxon>Pentapetalae</taxon>
        <taxon>rosids</taxon>
        <taxon>malvids</taxon>
        <taxon>Sapindales</taxon>
        <taxon>Sapindaceae</taxon>
        <taxon>Hippocastanoideae</taxon>
        <taxon>Acereae</taxon>
        <taxon>Acer</taxon>
    </lineage>
</organism>
<name>A0AAD5P3Z9_ACENE</name>
<evidence type="ECO:0000313" key="2">
    <source>
        <dbReference type="Proteomes" id="UP001064489"/>
    </source>
</evidence>
<accession>A0AAD5P3Z9</accession>
<proteinExistence type="predicted"/>
<reference evidence="1 2" key="1">
    <citation type="journal article" date="2022" name="Plant J.">
        <title>Strategies of tolerance reflected in two North American maple genomes.</title>
        <authorList>
            <person name="McEvoy S.L."/>
            <person name="Sezen U.U."/>
            <person name="Trouern-Trend A."/>
            <person name="McMahon S.M."/>
            <person name="Schaberg P.G."/>
            <person name="Yang J."/>
            <person name="Wegrzyn J.L."/>
            <person name="Swenson N.G."/>
        </authorList>
    </citation>
    <scope>NUCLEOTIDE SEQUENCE [LARGE SCALE GENOMIC DNA]</scope>
    <source>
        <strain evidence="1">91603</strain>
    </source>
</reference>
<sequence length="239" mass="24375">MGSGGVCTLPLPSQVVPLIIEPITLLVKPFFMLLETSGQSQNCFRLQSRNQLLNIGCEVKNIVDACRYAVSGIVCLQNKANKVRNDEILSQVTKNGLRLLSKGLSCSRSGLQGCLGVGGGCLGVGGCCLCVGGGYGDCLGVGESCEVCLGMGGGCLGVGGGYGDCLGMGEGVGGCLGVGKGCLGMEGGRFFSVGGDPLVWSASQPRLAASKASEGEYGSETCSAQSSPWECLCEKENVY</sequence>
<evidence type="ECO:0000313" key="1">
    <source>
        <dbReference type="EMBL" id="KAI9197991.1"/>
    </source>
</evidence>
<protein>
    <submittedName>
        <fullName evidence="1">Uncharacterized protein</fullName>
    </submittedName>
</protein>
<dbReference type="Proteomes" id="UP001064489">
    <property type="component" value="Chromosome 13"/>
</dbReference>
<gene>
    <name evidence="1" type="ORF">LWI28_008238</name>
</gene>
<dbReference type="AlphaFoldDB" id="A0AAD5P3Z9"/>
<dbReference type="EMBL" id="JAJSOW010000002">
    <property type="protein sequence ID" value="KAI9197991.1"/>
    <property type="molecule type" value="Genomic_DNA"/>
</dbReference>
<comment type="caution">
    <text evidence="1">The sequence shown here is derived from an EMBL/GenBank/DDBJ whole genome shotgun (WGS) entry which is preliminary data.</text>
</comment>
<keyword evidence="2" id="KW-1185">Reference proteome</keyword>